<sequence length="98" mass="11446">MKIIYLEKLYQYAKKHSNAASHLKSWKNTTEQAIWKKSSDIRRDFPSAKIIKGSRARFKIKGNTYRLIVEVDYEDGIVNIYFIGTHSEYSSIDAKTIK</sequence>
<dbReference type="RefSeq" id="WP_037438303.1">
    <property type="nucleotide sequence ID" value="NZ_JNFF01000019.1"/>
</dbReference>
<keyword evidence="2" id="KW-1185">Reference proteome</keyword>
<accession>A0A081PKJ5</accession>
<evidence type="ECO:0000313" key="1">
    <source>
        <dbReference type="EMBL" id="KEQ31218.1"/>
    </source>
</evidence>
<name>A0A081PKJ5_9SPHI</name>
<evidence type="ECO:0000313" key="2">
    <source>
        <dbReference type="Proteomes" id="UP000028007"/>
    </source>
</evidence>
<dbReference type="GO" id="GO:0003723">
    <property type="term" value="F:RNA binding"/>
    <property type="evidence" value="ECO:0007669"/>
    <property type="project" value="InterPro"/>
</dbReference>
<dbReference type="AlphaFoldDB" id="A0A081PKJ5"/>
<dbReference type="InterPro" id="IPR035093">
    <property type="entry name" value="RelE/ParE_toxin_dom_sf"/>
</dbReference>
<dbReference type="SUPFAM" id="SSF143011">
    <property type="entry name" value="RelE-like"/>
    <property type="match status" value="1"/>
</dbReference>
<reference evidence="1 2" key="1">
    <citation type="journal article" date="1992" name="Int. J. Syst. Bacteriol.">
        <title>Sphingobacterium antarcticus sp. nov. a Psychrotrophic Bacterium from the Soils of Schirmacher Oasis, Antarctica.</title>
        <authorList>
            <person name="Shivaji S."/>
            <person name="Ray M.K."/>
            <person name="Rao N.S."/>
            <person name="Saiserr L."/>
            <person name="Jagannadham M.V."/>
            <person name="Kumar G.S."/>
            <person name="Reddy G."/>
            <person name="Bhargava P.M."/>
        </authorList>
    </citation>
    <scope>NUCLEOTIDE SEQUENCE [LARGE SCALE GENOMIC DNA]</scope>
    <source>
        <strain evidence="1 2">4BY</strain>
    </source>
</reference>
<dbReference type="eggNOG" id="COG4680">
    <property type="taxonomic scope" value="Bacteria"/>
</dbReference>
<dbReference type="GO" id="GO:0110001">
    <property type="term" value="C:toxin-antitoxin complex"/>
    <property type="evidence" value="ECO:0007669"/>
    <property type="project" value="InterPro"/>
</dbReference>
<dbReference type="OrthoDB" id="9799912at2"/>
<dbReference type="InterPro" id="IPR018669">
    <property type="entry name" value="Toxin_HigB"/>
</dbReference>
<dbReference type="Gene3D" id="3.30.2310.20">
    <property type="entry name" value="RelE-like"/>
    <property type="match status" value="1"/>
</dbReference>
<proteinExistence type="predicted"/>
<gene>
    <name evidence="1" type="ORF">N180_02930</name>
</gene>
<dbReference type="Pfam" id="PF09907">
    <property type="entry name" value="HigB_toxin"/>
    <property type="match status" value="1"/>
</dbReference>
<protein>
    <recommendedName>
        <fullName evidence="3">Toxin RelE</fullName>
    </recommendedName>
</protein>
<dbReference type="EMBL" id="JNFF01000019">
    <property type="protein sequence ID" value="KEQ31218.1"/>
    <property type="molecule type" value="Genomic_DNA"/>
</dbReference>
<dbReference type="Proteomes" id="UP000028007">
    <property type="component" value="Unassembled WGS sequence"/>
</dbReference>
<organism evidence="1 2">
    <name type="scientific">Pedobacter antarcticus 4BY</name>
    <dbReference type="NCBI Taxonomy" id="1358423"/>
    <lineage>
        <taxon>Bacteria</taxon>
        <taxon>Pseudomonadati</taxon>
        <taxon>Bacteroidota</taxon>
        <taxon>Sphingobacteriia</taxon>
        <taxon>Sphingobacteriales</taxon>
        <taxon>Sphingobacteriaceae</taxon>
        <taxon>Pedobacter</taxon>
    </lineage>
</organism>
<comment type="caution">
    <text evidence="1">The sequence shown here is derived from an EMBL/GenBank/DDBJ whole genome shotgun (WGS) entry which is preliminary data.</text>
</comment>
<dbReference type="GO" id="GO:0004519">
    <property type="term" value="F:endonuclease activity"/>
    <property type="evidence" value="ECO:0007669"/>
    <property type="project" value="InterPro"/>
</dbReference>
<evidence type="ECO:0008006" key="3">
    <source>
        <dbReference type="Google" id="ProtNLM"/>
    </source>
</evidence>